<evidence type="ECO:0008006" key="5">
    <source>
        <dbReference type="Google" id="ProtNLM"/>
    </source>
</evidence>
<organism evidence="3 4">
    <name type="scientific">Streptomyces mutomycini</name>
    <dbReference type="NCBI Taxonomy" id="284036"/>
    <lineage>
        <taxon>Bacteria</taxon>
        <taxon>Bacillati</taxon>
        <taxon>Actinomycetota</taxon>
        <taxon>Actinomycetes</taxon>
        <taxon>Kitasatosporales</taxon>
        <taxon>Streptomycetaceae</taxon>
        <taxon>Streptomyces</taxon>
    </lineage>
</organism>
<dbReference type="RefSeq" id="WP_065848488.1">
    <property type="nucleotide sequence ID" value="NZ_JBHSKI010000027.1"/>
</dbReference>
<gene>
    <name evidence="3" type="ORF">ACFPRK_31115</name>
</gene>
<feature type="compositionally biased region" description="Basic and acidic residues" evidence="1">
    <location>
        <begin position="307"/>
        <end position="321"/>
    </location>
</feature>
<keyword evidence="2" id="KW-0812">Transmembrane</keyword>
<comment type="caution">
    <text evidence="3">The sequence shown here is derived from an EMBL/GenBank/DDBJ whole genome shotgun (WGS) entry which is preliminary data.</text>
</comment>
<keyword evidence="4" id="KW-1185">Reference proteome</keyword>
<feature type="compositionally biased region" description="Basic and acidic residues" evidence="1">
    <location>
        <begin position="238"/>
        <end position="282"/>
    </location>
</feature>
<keyword evidence="2" id="KW-0472">Membrane</keyword>
<dbReference type="Proteomes" id="UP001596208">
    <property type="component" value="Unassembled WGS sequence"/>
</dbReference>
<evidence type="ECO:0000256" key="2">
    <source>
        <dbReference type="SAM" id="Phobius"/>
    </source>
</evidence>
<evidence type="ECO:0000313" key="4">
    <source>
        <dbReference type="Proteomes" id="UP001596208"/>
    </source>
</evidence>
<accession>A0ABW0BDT2</accession>
<evidence type="ECO:0000313" key="3">
    <source>
        <dbReference type="EMBL" id="MFC5174986.1"/>
    </source>
</evidence>
<protein>
    <recommendedName>
        <fullName evidence="5">DUF2637 domain-containing protein</fullName>
    </recommendedName>
</protein>
<dbReference type="EMBL" id="JBHSKI010000027">
    <property type="protein sequence ID" value="MFC5174986.1"/>
    <property type="molecule type" value="Genomic_DNA"/>
</dbReference>
<feature type="transmembrane region" description="Helical" evidence="2">
    <location>
        <begin position="20"/>
        <end position="38"/>
    </location>
</feature>
<sequence>MQISTQAQIEQAEKVLRLSWVIVFGVILFSVFTVTPLVEASTPKGWEWSAPILPLVVDVAVVISIRVDAIVSRLGGSTTGWPLALRVLTGGASVALNIGHSVLKGDWVGALVHTAAPMVLIVVAEASLKWRREIAAATTRIEAELREQAENRKREREEREACSRADREAERADREARETAAREAEREARLEAAAEREREREHTARIERETREHEARLAREEREAEAEREALRLSAAADQRREEADRAERERRREEEQQERERKAKEAAQKAERDRKEAEARRPAPAPVSAAVSTPRPAVSATVSTPAHDDGKPTKMSETDARQAVTEAIREGRSQRQVAALTGWSTGWVAKRFQEQEPPQFEMSA</sequence>
<reference evidence="4" key="1">
    <citation type="journal article" date="2019" name="Int. J. Syst. Evol. Microbiol.">
        <title>The Global Catalogue of Microorganisms (GCM) 10K type strain sequencing project: providing services to taxonomists for standard genome sequencing and annotation.</title>
        <authorList>
            <consortium name="The Broad Institute Genomics Platform"/>
            <consortium name="The Broad Institute Genome Sequencing Center for Infectious Disease"/>
            <person name="Wu L."/>
            <person name="Ma J."/>
        </authorList>
    </citation>
    <scope>NUCLEOTIDE SEQUENCE [LARGE SCALE GENOMIC DNA]</scope>
    <source>
        <strain evidence="4">CGMCC 4.1721</strain>
    </source>
</reference>
<proteinExistence type="predicted"/>
<evidence type="ECO:0000256" key="1">
    <source>
        <dbReference type="SAM" id="MobiDB-lite"/>
    </source>
</evidence>
<name>A0ABW0BDT2_9ACTN</name>
<feature type="region of interest" description="Disordered" evidence="1">
    <location>
        <begin position="148"/>
        <end position="336"/>
    </location>
</feature>
<feature type="compositionally biased region" description="Basic and acidic residues" evidence="1">
    <location>
        <begin position="148"/>
        <end position="231"/>
    </location>
</feature>
<keyword evidence="2" id="KW-1133">Transmembrane helix</keyword>